<feature type="transmembrane region" description="Helical" evidence="3">
    <location>
        <begin position="23"/>
        <end position="47"/>
    </location>
</feature>
<dbReference type="InterPro" id="IPR050922">
    <property type="entry name" value="LytR/CpsA/Psr_CW_biosynth"/>
</dbReference>
<reference evidence="5" key="1">
    <citation type="submission" date="2019-04" db="EMBL/GenBank/DDBJ databases">
        <title>Evolution of Biomass-Degrading Anaerobic Consortia Revealed by Metagenomics.</title>
        <authorList>
            <person name="Peng X."/>
        </authorList>
    </citation>
    <scope>NUCLEOTIDE SEQUENCE</scope>
    <source>
        <strain evidence="5">SIG254</strain>
    </source>
</reference>
<sequence length="323" mass="35664">MSQNRIDPEKKKNKRRKKKKRSLGFKISMGILGVLIFILAIGGGYFYSLYNKMDKVEIDKSKLGIASKDAFKEYDNHESIKNIALYGIDAEEGQAGRSDSIMIATIDSAHNKVKVTSIMRDSYVNIPDHGMDKINHAYAFGGPTLALRTLNENFGLDVEDFVSVNFSSLPEIIDILGGITIDITEEEISHIPGVSSTGPTLLTGKQALAYSRIRYASGGDYERTHRHRNVMSAVFNKALAASPTSYPSILNNILPLVQTNLSSGDFISLASKVAGLGNGNLEQERFPRDGDGAGDMSTGIYYLKFDIETVKKQMRDYIFADKK</sequence>
<evidence type="ECO:0000256" key="3">
    <source>
        <dbReference type="SAM" id="Phobius"/>
    </source>
</evidence>
<dbReference type="InterPro" id="IPR004474">
    <property type="entry name" value="LytR_CpsA_psr"/>
</dbReference>
<dbReference type="AlphaFoldDB" id="A0A927ZKA5"/>
<dbReference type="NCBIfam" id="TIGR00350">
    <property type="entry name" value="lytR_cpsA_psr"/>
    <property type="match status" value="1"/>
</dbReference>
<feature type="domain" description="Cell envelope-related transcriptional attenuator" evidence="4">
    <location>
        <begin position="97"/>
        <end position="238"/>
    </location>
</feature>
<feature type="region of interest" description="Disordered" evidence="2">
    <location>
        <begin position="1"/>
        <end position="21"/>
    </location>
</feature>
<feature type="compositionally biased region" description="Basic residues" evidence="2">
    <location>
        <begin position="11"/>
        <end position="21"/>
    </location>
</feature>
<dbReference type="Proteomes" id="UP000768462">
    <property type="component" value="Unassembled WGS sequence"/>
</dbReference>
<protein>
    <submittedName>
        <fullName evidence="5">LytR family transcriptional regulator</fullName>
    </submittedName>
</protein>
<dbReference type="Gene3D" id="3.40.630.190">
    <property type="entry name" value="LCP protein"/>
    <property type="match status" value="1"/>
</dbReference>
<feature type="compositionally biased region" description="Basic and acidic residues" evidence="2">
    <location>
        <begin position="1"/>
        <end position="10"/>
    </location>
</feature>
<accession>A0A927ZKA5</accession>
<dbReference type="Pfam" id="PF03816">
    <property type="entry name" value="LytR_cpsA_psr"/>
    <property type="match status" value="1"/>
</dbReference>
<keyword evidence="3" id="KW-0812">Transmembrane</keyword>
<name>A0A927ZKA5_9CLOT</name>
<keyword evidence="3" id="KW-1133">Transmembrane helix</keyword>
<evidence type="ECO:0000313" key="6">
    <source>
        <dbReference type="Proteomes" id="UP000768462"/>
    </source>
</evidence>
<gene>
    <name evidence="5" type="ORF">E7215_00430</name>
</gene>
<dbReference type="PANTHER" id="PTHR33392:SF6">
    <property type="entry name" value="POLYISOPRENYL-TEICHOIC ACID--PEPTIDOGLYCAN TEICHOIC ACID TRANSFERASE TAGU"/>
    <property type="match status" value="1"/>
</dbReference>
<comment type="similarity">
    <text evidence="1">Belongs to the LytR/CpsA/Psr (LCP) family.</text>
</comment>
<evidence type="ECO:0000313" key="5">
    <source>
        <dbReference type="EMBL" id="MBE6058631.1"/>
    </source>
</evidence>
<organism evidence="5 6">
    <name type="scientific">Clostridium sulfidigenes</name>
    <dbReference type="NCBI Taxonomy" id="318464"/>
    <lineage>
        <taxon>Bacteria</taxon>
        <taxon>Bacillati</taxon>
        <taxon>Bacillota</taxon>
        <taxon>Clostridia</taxon>
        <taxon>Eubacteriales</taxon>
        <taxon>Clostridiaceae</taxon>
        <taxon>Clostridium</taxon>
    </lineage>
</organism>
<evidence type="ECO:0000256" key="1">
    <source>
        <dbReference type="ARBA" id="ARBA00006068"/>
    </source>
</evidence>
<comment type="caution">
    <text evidence="5">The sequence shown here is derived from an EMBL/GenBank/DDBJ whole genome shotgun (WGS) entry which is preliminary data.</text>
</comment>
<dbReference type="EMBL" id="SVCM01000007">
    <property type="protein sequence ID" value="MBE6058631.1"/>
    <property type="molecule type" value="Genomic_DNA"/>
</dbReference>
<keyword evidence="3" id="KW-0472">Membrane</keyword>
<evidence type="ECO:0000259" key="4">
    <source>
        <dbReference type="Pfam" id="PF03816"/>
    </source>
</evidence>
<evidence type="ECO:0000256" key="2">
    <source>
        <dbReference type="SAM" id="MobiDB-lite"/>
    </source>
</evidence>
<dbReference type="PANTHER" id="PTHR33392">
    <property type="entry name" value="POLYISOPRENYL-TEICHOIC ACID--PEPTIDOGLYCAN TEICHOIC ACID TRANSFERASE TAGU"/>
    <property type="match status" value="1"/>
</dbReference>
<proteinExistence type="inferred from homology"/>